<sequence length="299" mass="33646">MPALMETNVSQYPCRRGKVRDVYDTGNGVVIATTDRHSAFDVNMSQGIPGKGIVLTKLSADVWPKVLGGLVLPFHVVSTELRDMPKPFWGPEFEGRTMLCHKTSPLPVECVVRGYIEGSGWKEYQEFGEVCGIKLPAGLQRCSRLPEPIFTPSTKAETGHDRNITFAEMLKLVGDQLATRLRAWSLALYIKAHEYALARGILIADTKFEFGLLDGMLMLIDEILTPDSSRFWPAATYSPGRAQPSMDKQALRDYLQGMFDRGEWNKQAPPPQLPDWLIEESQKKYEQIYRLLSNGDHLN</sequence>
<evidence type="ECO:0000256" key="3">
    <source>
        <dbReference type="ARBA" id="ARBA00022598"/>
    </source>
</evidence>
<dbReference type="Gene3D" id="3.30.200.20">
    <property type="entry name" value="Phosphorylase Kinase, domain 1"/>
    <property type="match status" value="1"/>
</dbReference>
<dbReference type="AlphaFoldDB" id="A0A1G2JD07"/>
<dbReference type="STRING" id="1802229.A2401_03405"/>
<dbReference type="PANTHER" id="PTHR43700:SF1">
    <property type="entry name" value="PHOSPHORIBOSYLAMINOIMIDAZOLE-SUCCINOCARBOXAMIDE SYNTHASE"/>
    <property type="match status" value="1"/>
</dbReference>
<dbReference type="PROSITE" id="PS01058">
    <property type="entry name" value="SAICAR_SYNTHETASE_2"/>
    <property type="match status" value="1"/>
</dbReference>
<keyword evidence="3 8" id="KW-0436">Ligase</keyword>
<evidence type="ECO:0000256" key="1">
    <source>
        <dbReference type="ARBA" id="ARBA00004672"/>
    </source>
</evidence>
<dbReference type="UniPathway" id="UPA00074">
    <property type="reaction ID" value="UER00131"/>
</dbReference>
<comment type="pathway">
    <text evidence="1 8">Purine metabolism; IMP biosynthesis via de novo pathway; 5-amino-1-(5-phospho-D-ribosyl)imidazole-4-carboxamide from 5-amino-1-(5-phospho-D-ribosyl)imidazole-4-carboxylate: step 1/2.</text>
</comment>
<gene>
    <name evidence="8" type="primary">purC</name>
    <name evidence="10" type="ORF">A2401_03405</name>
</gene>
<keyword evidence="4 8" id="KW-0547">Nucleotide-binding</keyword>
<dbReference type="HAMAP" id="MF_00137">
    <property type="entry name" value="SAICAR_synth"/>
    <property type="match status" value="1"/>
</dbReference>
<dbReference type="GO" id="GO:0006189">
    <property type="term" value="P:'de novo' IMP biosynthetic process"/>
    <property type="evidence" value="ECO:0007669"/>
    <property type="project" value="UniProtKB-UniRule"/>
</dbReference>
<evidence type="ECO:0000313" key="10">
    <source>
        <dbReference type="EMBL" id="OGZ84942.1"/>
    </source>
</evidence>
<comment type="caution">
    <text evidence="10">The sequence shown here is derived from an EMBL/GenBank/DDBJ whole genome shotgun (WGS) entry which is preliminary data.</text>
</comment>
<organism evidence="10 11">
    <name type="scientific">Candidatus Staskawiczbacteria bacterium RIFOXYC1_FULL_38_18</name>
    <dbReference type="NCBI Taxonomy" id="1802229"/>
    <lineage>
        <taxon>Bacteria</taxon>
        <taxon>Candidatus Staskawicziibacteriota</taxon>
    </lineage>
</organism>
<dbReference type="FunFam" id="3.30.470.20:FF:000015">
    <property type="entry name" value="Phosphoribosylaminoimidazole-succinocarboxamide synthase"/>
    <property type="match status" value="1"/>
</dbReference>
<accession>A0A1G2JD07</accession>
<evidence type="ECO:0000256" key="2">
    <source>
        <dbReference type="ARBA" id="ARBA00010190"/>
    </source>
</evidence>
<dbReference type="EMBL" id="MHPP01000007">
    <property type="protein sequence ID" value="OGZ84942.1"/>
    <property type="molecule type" value="Genomic_DNA"/>
</dbReference>
<protein>
    <recommendedName>
        <fullName evidence="8">Phosphoribosylaminoimidazole-succinocarboxamide synthase</fullName>
        <ecNumber evidence="8">6.3.2.6</ecNumber>
    </recommendedName>
    <alternativeName>
        <fullName evidence="8">SAICAR synthetase</fullName>
    </alternativeName>
</protein>
<dbReference type="NCBIfam" id="NF010568">
    <property type="entry name" value="PRK13961.1"/>
    <property type="match status" value="1"/>
</dbReference>
<evidence type="ECO:0000256" key="8">
    <source>
        <dbReference type="HAMAP-Rule" id="MF_00137"/>
    </source>
</evidence>
<name>A0A1G2JD07_9BACT</name>
<evidence type="ECO:0000256" key="7">
    <source>
        <dbReference type="ARBA" id="ARBA00048475"/>
    </source>
</evidence>
<reference evidence="10 11" key="1">
    <citation type="journal article" date="2016" name="Nat. Commun.">
        <title>Thousands of microbial genomes shed light on interconnected biogeochemical processes in an aquifer system.</title>
        <authorList>
            <person name="Anantharaman K."/>
            <person name="Brown C.T."/>
            <person name="Hug L.A."/>
            <person name="Sharon I."/>
            <person name="Castelle C.J."/>
            <person name="Probst A.J."/>
            <person name="Thomas B.C."/>
            <person name="Singh A."/>
            <person name="Wilkins M.J."/>
            <person name="Karaoz U."/>
            <person name="Brodie E.L."/>
            <person name="Williams K.H."/>
            <person name="Hubbard S.S."/>
            <person name="Banfield J.F."/>
        </authorList>
    </citation>
    <scope>NUCLEOTIDE SEQUENCE [LARGE SCALE GENOMIC DNA]</scope>
</reference>
<feature type="domain" description="SAICAR synthetase/ADE2 N-terminal" evidence="9">
    <location>
        <begin position="15"/>
        <end position="260"/>
    </location>
</feature>
<dbReference type="InterPro" id="IPR018236">
    <property type="entry name" value="SAICAR_synthetase_CS"/>
</dbReference>
<dbReference type="Gene3D" id="3.30.470.20">
    <property type="entry name" value="ATP-grasp fold, B domain"/>
    <property type="match status" value="1"/>
</dbReference>
<dbReference type="PANTHER" id="PTHR43700">
    <property type="entry name" value="PHOSPHORIBOSYLAMINOIMIDAZOLE-SUCCINOCARBOXAMIDE SYNTHASE"/>
    <property type="match status" value="1"/>
</dbReference>
<comment type="similarity">
    <text evidence="2 8">Belongs to the SAICAR synthetase family.</text>
</comment>
<dbReference type="CDD" id="cd01414">
    <property type="entry name" value="SAICAR_synt_Sc"/>
    <property type="match status" value="1"/>
</dbReference>
<evidence type="ECO:0000256" key="6">
    <source>
        <dbReference type="ARBA" id="ARBA00022840"/>
    </source>
</evidence>
<dbReference type="GO" id="GO:0004639">
    <property type="term" value="F:phosphoribosylaminoimidazolesuccinocarboxamide synthase activity"/>
    <property type="evidence" value="ECO:0007669"/>
    <property type="project" value="UniProtKB-UniRule"/>
</dbReference>
<dbReference type="GO" id="GO:0005524">
    <property type="term" value="F:ATP binding"/>
    <property type="evidence" value="ECO:0007669"/>
    <property type="project" value="UniProtKB-KW"/>
</dbReference>
<keyword evidence="5 8" id="KW-0658">Purine biosynthesis</keyword>
<dbReference type="EC" id="6.3.2.6" evidence="8"/>
<comment type="catalytic activity">
    <reaction evidence="7 8">
        <text>5-amino-1-(5-phospho-D-ribosyl)imidazole-4-carboxylate + L-aspartate + ATP = (2S)-2-[5-amino-1-(5-phospho-beta-D-ribosyl)imidazole-4-carboxamido]succinate + ADP + phosphate + 2 H(+)</text>
        <dbReference type="Rhea" id="RHEA:22628"/>
        <dbReference type="ChEBI" id="CHEBI:15378"/>
        <dbReference type="ChEBI" id="CHEBI:29991"/>
        <dbReference type="ChEBI" id="CHEBI:30616"/>
        <dbReference type="ChEBI" id="CHEBI:43474"/>
        <dbReference type="ChEBI" id="CHEBI:58443"/>
        <dbReference type="ChEBI" id="CHEBI:77657"/>
        <dbReference type="ChEBI" id="CHEBI:456216"/>
        <dbReference type="EC" id="6.3.2.6"/>
    </reaction>
</comment>
<proteinExistence type="inferred from homology"/>
<dbReference type="NCBIfam" id="TIGR00081">
    <property type="entry name" value="purC"/>
    <property type="match status" value="1"/>
</dbReference>
<dbReference type="SUPFAM" id="SSF56104">
    <property type="entry name" value="SAICAR synthase-like"/>
    <property type="match status" value="1"/>
</dbReference>
<keyword evidence="6 8" id="KW-0067">ATP-binding</keyword>
<dbReference type="PROSITE" id="PS01057">
    <property type="entry name" value="SAICAR_SYNTHETASE_1"/>
    <property type="match status" value="1"/>
</dbReference>
<evidence type="ECO:0000256" key="5">
    <source>
        <dbReference type="ARBA" id="ARBA00022755"/>
    </source>
</evidence>
<dbReference type="GO" id="GO:0005737">
    <property type="term" value="C:cytoplasm"/>
    <property type="evidence" value="ECO:0007669"/>
    <property type="project" value="TreeGrafter"/>
</dbReference>
<evidence type="ECO:0000313" key="11">
    <source>
        <dbReference type="Proteomes" id="UP000177751"/>
    </source>
</evidence>
<evidence type="ECO:0000256" key="4">
    <source>
        <dbReference type="ARBA" id="ARBA00022741"/>
    </source>
</evidence>
<evidence type="ECO:0000259" key="9">
    <source>
        <dbReference type="Pfam" id="PF01259"/>
    </source>
</evidence>
<dbReference type="Proteomes" id="UP000177751">
    <property type="component" value="Unassembled WGS sequence"/>
</dbReference>
<dbReference type="Pfam" id="PF01259">
    <property type="entry name" value="SAICAR_synt"/>
    <property type="match status" value="1"/>
</dbReference>
<dbReference type="InterPro" id="IPR001636">
    <property type="entry name" value="SAICAR_synth"/>
</dbReference>
<dbReference type="InterPro" id="IPR028923">
    <property type="entry name" value="SAICAR_synt/ADE2_N"/>
</dbReference>